<name>A0A0E9PXM6_ANGAN</name>
<reference evidence="1" key="2">
    <citation type="journal article" date="2015" name="Fish Shellfish Immunol.">
        <title>Early steps in the European eel (Anguilla anguilla)-Vibrio vulnificus interaction in the gills: Role of the RtxA13 toxin.</title>
        <authorList>
            <person name="Callol A."/>
            <person name="Pajuelo D."/>
            <person name="Ebbesson L."/>
            <person name="Teles M."/>
            <person name="MacKenzie S."/>
            <person name="Amaro C."/>
        </authorList>
    </citation>
    <scope>NUCLEOTIDE SEQUENCE</scope>
</reference>
<evidence type="ECO:0000313" key="1">
    <source>
        <dbReference type="EMBL" id="JAH08820.1"/>
    </source>
</evidence>
<proteinExistence type="predicted"/>
<dbReference type="EMBL" id="GBXM01099757">
    <property type="protein sequence ID" value="JAH08820.1"/>
    <property type="molecule type" value="Transcribed_RNA"/>
</dbReference>
<protein>
    <submittedName>
        <fullName evidence="1">Uncharacterized protein</fullName>
    </submittedName>
</protein>
<dbReference type="AlphaFoldDB" id="A0A0E9PXM6"/>
<sequence length="33" mass="3774">MIANGVRELFTHVHSKDSMQETITQHVIVHPCD</sequence>
<accession>A0A0E9PXM6</accession>
<reference evidence="1" key="1">
    <citation type="submission" date="2014-11" db="EMBL/GenBank/DDBJ databases">
        <authorList>
            <person name="Amaro Gonzalez C."/>
        </authorList>
    </citation>
    <scope>NUCLEOTIDE SEQUENCE</scope>
</reference>
<organism evidence="1">
    <name type="scientific">Anguilla anguilla</name>
    <name type="common">European freshwater eel</name>
    <name type="synonym">Muraena anguilla</name>
    <dbReference type="NCBI Taxonomy" id="7936"/>
    <lineage>
        <taxon>Eukaryota</taxon>
        <taxon>Metazoa</taxon>
        <taxon>Chordata</taxon>
        <taxon>Craniata</taxon>
        <taxon>Vertebrata</taxon>
        <taxon>Euteleostomi</taxon>
        <taxon>Actinopterygii</taxon>
        <taxon>Neopterygii</taxon>
        <taxon>Teleostei</taxon>
        <taxon>Anguilliformes</taxon>
        <taxon>Anguillidae</taxon>
        <taxon>Anguilla</taxon>
    </lineage>
</organism>